<protein>
    <submittedName>
        <fullName evidence="2">DUF4362 domain-containing protein</fullName>
    </submittedName>
</protein>
<evidence type="ECO:0000313" key="3">
    <source>
        <dbReference type="Proteomes" id="UP001597343"/>
    </source>
</evidence>
<accession>A0ABW5A2U0</accession>
<comment type="caution">
    <text evidence="2">The sequence shown here is derived from an EMBL/GenBank/DDBJ whole genome shotgun (WGS) entry which is preliminary data.</text>
</comment>
<evidence type="ECO:0000313" key="2">
    <source>
        <dbReference type="EMBL" id="MFD2171881.1"/>
    </source>
</evidence>
<dbReference type="EMBL" id="JBHUIO010000011">
    <property type="protein sequence ID" value="MFD2171881.1"/>
    <property type="molecule type" value="Genomic_DNA"/>
</dbReference>
<dbReference type="Pfam" id="PF14275">
    <property type="entry name" value="DUF4362"/>
    <property type="match status" value="1"/>
</dbReference>
<gene>
    <name evidence="2" type="ORF">ACFSOY_18105</name>
</gene>
<name>A0ABW5A2U0_9BACL</name>
<proteinExistence type="predicted"/>
<dbReference type="RefSeq" id="WP_386049068.1">
    <property type="nucleotide sequence ID" value="NZ_JBHUIO010000011.1"/>
</dbReference>
<evidence type="ECO:0000256" key="1">
    <source>
        <dbReference type="SAM" id="SignalP"/>
    </source>
</evidence>
<dbReference type="Proteomes" id="UP001597343">
    <property type="component" value="Unassembled WGS sequence"/>
</dbReference>
<reference evidence="3" key="1">
    <citation type="journal article" date="2019" name="Int. J. Syst. Evol. Microbiol.">
        <title>The Global Catalogue of Microorganisms (GCM) 10K type strain sequencing project: providing services to taxonomists for standard genome sequencing and annotation.</title>
        <authorList>
            <consortium name="The Broad Institute Genomics Platform"/>
            <consortium name="The Broad Institute Genome Sequencing Center for Infectious Disease"/>
            <person name="Wu L."/>
            <person name="Ma J."/>
        </authorList>
    </citation>
    <scope>NUCLEOTIDE SEQUENCE [LARGE SCALE GENOMIC DNA]</scope>
    <source>
        <strain evidence="3">CGMCC 1.13574</strain>
    </source>
</reference>
<dbReference type="PROSITE" id="PS51257">
    <property type="entry name" value="PROKAR_LIPOPROTEIN"/>
    <property type="match status" value="1"/>
</dbReference>
<dbReference type="InterPro" id="IPR025372">
    <property type="entry name" value="DUF4362"/>
</dbReference>
<feature type="signal peptide" evidence="1">
    <location>
        <begin position="1"/>
        <end position="25"/>
    </location>
</feature>
<sequence length="140" mass="15697">MMRRGLLVISTFLLLATGCSSTSQNYTYETAIQNGDIVSEGTTTGNLDKFYKFLADIESHQPSDVKITRYTKEGDPIFSNLKFDGEKIEVFEDSSKDKFGGGKRTFQCLSIEQQEKADEIAYYLAGCDNSSQRSMLTIKK</sequence>
<organism evidence="2 3">
    <name type="scientific">Tumebacillus lipolyticus</name>
    <dbReference type="NCBI Taxonomy" id="1280370"/>
    <lineage>
        <taxon>Bacteria</taxon>
        <taxon>Bacillati</taxon>
        <taxon>Bacillota</taxon>
        <taxon>Bacilli</taxon>
        <taxon>Bacillales</taxon>
        <taxon>Alicyclobacillaceae</taxon>
        <taxon>Tumebacillus</taxon>
    </lineage>
</organism>
<keyword evidence="1" id="KW-0732">Signal</keyword>
<feature type="chain" id="PRO_5045222298" evidence="1">
    <location>
        <begin position="26"/>
        <end position="140"/>
    </location>
</feature>
<keyword evidence="3" id="KW-1185">Reference proteome</keyword>